<evidence type="ECO:0008006" key="4">
    <source>
        <dbReference type="Google" id="ProtNLM"/>
    </source>
</evidence>
<gene>
    <name evidence="2" type="ORF">CYPRO_1267</name>
</gene>
<dbReference type="AlphaFoldDB" id="A0A345UJ72"/>
<proteinExistence type="predicted"/>
<evidence type="ECO:0000256" key="1">
    <source>
        <dbReference type="SAM" id="Phobius"/>
    </source>
</evidence>
<keyword evidence="1" id="KW-0812">Transmembrane</keyword>
<name>A0A345UJ72_9BACT</name>
<reference evidence="2 3" key="1">
    <citation type="submission" date="2018-03" db="EMBL/GenBank/DDBJ databases">
        <title>Phenotypic and genomic properties of Cyclonatronum proteinivorum gen. nov., sp. nov., a haloalkaliphilic bacteroidete from soda lakes possessing Na+-translocating rhodopsin.</title>
        <authorList>
            <person name="Toshchakov S.V."/>
            <person name="Korzhenkov A."/>
            <person name="Samarov N.I."/>
            <person name="Kublanov I.V."/>
            <person name="Muntyan M.S."/>
            <person name="Sorokin D.Y."/>
        </authorList>
    </citation>
    <scope>NUCLEOTIDE SEQUENCE [LARGE SCALE GENOMIC DNA]</scope>
    <source>
        <strain evidence="2 3">Omega</strain>
    </source>
</reference>
<dbReference type="Proteomes" id="UP000254808">
    <property type="component" value="Chromosome"/>
</dbReference>
<dbReference type="EMBL" id="CP027806">
    <property type="protein sequence ID" value="AXJ00524.1"/>
    <property type="molecule type" value="Genomic_DNA"/>
</dbReference>
<keyword evidence="1" id="KW-1133">Transmembrane helix</keyword>
<keyword evidence="3" id="KW-1185">Reference proteome</keyword>
<protein>
    <recommendedName>
        <fullName evidence="4">DUF883 domain-containing protein</fullName>
    </recommendedName>
</protein>
<dbReference type="KEGG" id="cprv:CYPRO_1267"/>
<evidence type="ECO:0000313" key="3">
    <source>
        <dbReference type="Proteomes" id="UP000254808"/>
    </source>
</evidence>
<sequence length="67" mass="7250">MAQTKETNISGIEELKNLVHHIIPEGEFTQQAETAKIVVKEKVNEQPLAALAIAFGAGLLLGLILKK</sequence>
<dbReference type="RefSeq" id="WP_114983796.1">
    <property type="nucleotide sequence ID" value="NZ_CP027806.1"/>
</dbReference>
<feature type="transmembrane region" description="Helical" evidence="1">
    <location>
        <begin position="48"/>
        <end position="65"/>
    </location>
</feature>
<evidence type="ECO:0000313" key="2">
    <source>
        <dbReference type="EMBL" id="AXJ00524.1"/>
    </source>
</evidence>
<accession>A0A345UJ72</accession>
<organism evidence="2 3">
    <name type="scientific">Cyclonatronum proteinivorum</name>
    <dbReference type="NCBI Taxonomy" id="1457365"/>
    <lineage>
        <taxon>Bacteria</taxon>
        <taxon>Pseudomonadati</taxon>
        <taxon>Balneolota</taxon>
        <taxon>Balneolia</taxon>
        <taxon>Balneolales</taxon>
        <taxon>Cyclonatronaceae</taxon>
        <taxon>Cyclonatronum</taxon>
    </lineage>
</organism>
<keyword evidence="1" id="KW-0472">Membrane</keyword>